<feature type="compositionally biased region" description="Low complexity" evidence="21">
    <location>
        <begin position="968"/>
        <end position="993"/>
    </location>
</feature>
<dbReference type="CDD" id="cd05353">
    <property type="entry name" value="hydroxyacyl-CoA-like_DH_SDR_c-like"/>
    <property type="match status" value="2"/>
</dbReference>
<sequence>MSELRFDNQTVVVTGAGGGLGKAYATFFASRGANVVVNDLGVSHSGEGASSKAADVVVEEIRAAGGKAVANYDSVENGEAIIETAIKNFGRIDVLINNAGILRDVSFKNMKDQDWDLINKVHTYGAYKCARAAWPHFRKQKYGRIINTASAAGLFGNFGQANYSGELLIADTVTEANDSEAAKLGQVGFTETLAKEGAKYNIIANVIAPIAASRMTATIMPPEVLENLKPDWVVPLVAVLVHPSNTTESGSIFEVGGGHMAKLRWERAKGALLKTDASLTPGAIARKWKDVYDYSQPEYPIGPADFMTLLENGMKTPSAPAGEEPDLKGKVALVTGGGNGLGRSYCLLFAKLGASVVVNDLVDPEPVVQEIKKMGGKAVGNKASCEDGDAVVKTAIDAFGRIDILVNNAGILRDKAFTNMNDDLWNAVINVHLRGTYKVTKAAWPHMLKQKYGRIVNTTSTSGIYGNFGQANYAAAKLGILGFSRALAIEGAKYNIKVNTIAPNAGTNMTRTIMPEEMVQAFKPDYVAPMVALLCSDMCPEPSSKGLYECGSGWFSSTRWQRSGGHGFPVDVKLTPETVLKNWKQITDFDDGRADHPQDSQAGTEKVMANMSNRSGGEGGNNILANIEKAKQATTEGTAFDYIDRDIILYNLSVGAKRTDLPLVYENNEHFQALPTFGVIPWFNTATPWNMDDIVANFSPMMLLHGEQYMEIRKFPIPTEAKTLTYPKLIDVVDKGKAALVVAGYTTKDAKTGEDLFYNESTVFIRGSGGFGGSPKPTASRPKGATAAYNPPKRQPDVVIEEKTSEDQAALYRLNGDRNPLHIDPEFSKVGGFKTPILHGLCSLGISGKHVFNKFGAFKSLKVRFAGVVLPGQTLKTEMWKEGNTVIFQTTVVETGKPAILGAGAELLEGAKAKFTKDDYLNLTLTPPQPAQQPSNTDATDLITARGVSVVATMVLSLPVPGFSKSTLTSPALRSSNSSSGSSNSNSQSTTLSEALRNNPFGNTSRSRAIAALTSSTQAENAKQEQEELNNALETLARIFPDVKIEVFRELLVRFDGQSRLQVCVEQLLRHKNEWVAGRWNVPTRTGGEQGDGDGDVSREHDERLVPPEERFRSDEYKASVKGVLAKEFSGLSRSTIEAVLAEANFCYMRARPTLKELSRRTWRATLNNILPSFKRKKDKDEHPLVVWQRRADGELLPRLKETGCVELDRELYDALLAPLLRVRREEQEEKDFKLAEELNEREAQAVDALYEWWGKSVDVERSTLKCIAPIAQGSCEGSLDPESVKRAIVMEKAGLETYCKFETRLASESLMKSQLKLVRCPFCSYAEVDPVYHPSSKGITWHFRRDGLLSTILMTVILLDMVPLLAIPLIILYLLDPTAVPTILKNSLLNLCLKVRPKRFTCANPLCRRVSCITCQKPWRDPHICHEPLLLDLRATVEAARTAAVKRTCPRCGLSFVKSSGCNKLTCVCGYSMCYLCRKALGSSLPAAGQARVPRLVAGIFNQENIAPAGRNPVDNDRNGLDGEDAEEGYKHFCEHFRINPGSRCTECNKCDLYQAEDEEAVARRAGERAEREWRARQGASAAGVAVGALQVNNDFSADTHRKSWGLPLHQGKGWGYWLNEVWHDGQWKLEGQALVDWVVEQVVVIDEI</sequence>
<dbReference type="InterPro" id="IPR058758">
    <property type="entry name" value="UBA_RNF216"/>
</dbReference>
<dbReference type="FunFam" id="3.40.50.720:FF:000410">
    <property type="entry name" value="Peroxisomal multifunctional beta-oxidation protein"/>
    <property type="match status" value="1"/>
</dbReference>
<feature type="region of interest" description="Disordered" evidence="21">
    <location>
        <begin position="1081"/>
        <end position="1101"/>
    </location>
</feature>
<evidence type="ECO:0000256" key="21">
    <source>
        <dbReference type="SAM" id="MobiDB-lite"/>
    </source>
</evidence>
<dbReference type="InterPro" id="IPR054357">
    <property type="entry name" value="MFE-2_N"/>
</dbReference>
<dbReference type="PRINTS" id="PR00081">
    <property type="entry name" value="GDHRDH"/>
</dbReference>
<comment type="catalytic activity">
    <reaction evidence="17">
        <text>a (3R)-3-hydroxyacyl-CoA + NAD(+) = a 3-oxoacyl-CoA + NADH + H(+)</text>
        <dbReference type="Rhea" id="RHEA:32711"/>
        <dbReference type="ChEBI" id="CHEBI:15378"/>
        <dbReference type="ChEBI" id="CHEBI:57319"/>
        <dbReference type="ChEBI" id="CHEBI:57540"/>
        <dbReference type="ChEBI" id="CHEBI:57945"/>
        <dbReference type="ChEBI" id="CHEBI:90726"/>
        <dbReference type="EC" id="1.1.1.n12"/>
    </reaction>
</comment>
<dbReference type="InterPro" id="IPR002539">
    <property type="entry name" value="MaoC-like_dom"/>
</dbReference>
<keyword evidence="7" id="KW-0677">Repeat</keyword>
<dbReference type="PANTHER" id="PTHR45024:SF2">
    <property type="entry name" value="SCP2 DOMAIN-CONTAINING PROTEIN"/>
    <property type="match status" value="1"/>
</dbReference>
<evidence type="ECO:0000256" key="9">
    <source>
        <dbReference type="ARBA" id="ARBA00022857"/>
    </source>
</evidence>
<evidence type="ECO:0000256" key="10">
    <source>
        <dbReference type="ARBA" id="ARBA00023002"/>
    </source>
</evidence>
<keyword evidence="8" id="KW-0276">Fatty acid metabolism</keyword>
<keyword evidence="14" id="KW-0456">Lyase</keyword>
<dbReference type="EMBL" id="JAIBSC010000047">
    <property type="protein sequence ID" value="KAH1904299.1"/>
    <property type="molecule type" value="Genomic_DNA"/>
</dbReference>
<evidence type="ECO:0000256" key="1">
    <source>
        <dbReference type="ARBA" id="ARBA00004275"/>
    </source>
</evidence>
<dbReference type="FunFam" id="3.40.50.720:FF:000185">
    <property type="entry name" value="peroxisomal multifunctional enzyme type 2"/>
    <property type="match status" value="1"/>
</dbReference>
<feature type="transmembrane region" description="Helical" evidence="22">
    <location>
        <begin position="1353"/>
        <end position="1376"/>
    </location>
</feature>
<dbReference type="InterPro" id="IPR002347">
    <property type="entry name" value="SDR_fam"/>
</dbReference>
<keyword evidence="15" id="KW-0511">Multifunctional enzyme</keyword>
<comment type="pathway">
    <text evidence="2">Lipid metabolism; fatty acid beta-oxidation.</text>
</comment>
<dbReference type="GO" id="GO:0044550">
    <property type="term" value="P:secondary metabolite biosynthetic process"/>
    <property type="evidence" value="ECO:0007669"/>
    <property type="project" value="UniProtKB-ARBA"/>
</dbReference>
<dbReference type="InterPro" id="IPR057326">
    <property type="entry name" value="KR_dom"/>
</dbReference>
<evidence type="ECO:0000256" key="4">
    <source>
        <dbReference type="ARBA" id="ARBA00011245"/>
    </source>
</evidence>
<proteinExistence type="inferred from homology"/>
<dbReference type="Proteomes" id="UP000813423">
    <property type="component" value="Unassembled WGS sequence"/>
</dbReference>
<evidence type="ECO:0000256" key="18">
    <source>
        <dbReference type="ARBA" id="ARBA00055743"/>
    </source>
</evidence>
<evidence type="ECO:0000256" key="19">
    <source>
        <dbReference type="ARBA" id="ARBA00073871"/>
    </source>
</evidence>
<organism evidence="24 25">
    <name type="scientific">Aspergillus fumigatus</name>
    <name type="common">Neosartorya fumigata</name>
    <dbReference type="NCBI Taxonomy" id="746128"/>
    <lineage>
        <taxon>Eukaryota</taxon>
        <taxon>Fungi</taxon>
        <taxon>Dikarya</taxon>
        <taxon>Ascomycota</taxon>
        <taxon>Pezizomycotina</taxon>
        <taxon>Eurotiomycetes</taxon>
        <taxon>Eurotiomycetidae</taxon>
        <taxon>Eurotiales</taxon>
        <taxon>Aspergillaceae</taxon>
        <taxon>Aspergillus</taxon>
        <taxon>Aspergillus subgen. Fumigati</taxon>
    </lineage>
</organism>
<comment type="similarity">
    <text evidence="3">Belongs to the short-chain dehydrogenases/reductases (SDR) family.</text>
</comment>
<keyword evidence="9" id="KW-0521">NADP</keyword>
<evidence type="ECO:0000256" key="3">
    <source>
        <dbReference type="ARBA" id="ARBA00006484"/>
    </source>
</evidence>
<comment type="subunit">
    <text evidence="4">Monomer.</text>
</comment>
<dbReference type="Pfam" id="PF22622">
    <property type="entry name" value="MFE-2_hydrat-2_N"/>
    <property type="match status" value="1"/>
</dbReference>
<feature type="region of interest" description="Disordered" evidence="21">
    <location>
        <begin position="967"/>
        <end position="1003"/>
    </location>
</feature>
<dbReference type="SUPFAM" id="SSF54637">
    <property type="entry name" value="Thioesterase/thiol ester dehydrase-isomerase"/>
    <property type="match status" value="2"/>
</dbReference>
<evidence type="ECO:0000256" key="12">
    <source>
        <dbReference type="ARBA" id="ARBA00023140"/>
    </source>
</evidence>
<dbReference type="CDD" id="cd20353">
    <property type="entry name" value="Rcat_RBR_RNF216"/>
    <property type="match status" value="1"/>
</dbReference>
<evidence type="ECO:0000256" key="11">
    <source>
        <dbReference type="ARBA" id="ARBA00023098"/>
    </source>
</evidence>
<evidence type="ECO:0000313" key="24">
    <source>
        <dbReference type="EMBL" id="KAH1904299.1"/>
    </source>
</evidence>
<dbReference type="GO" id="GO:0016491">
    <property type="term" value="F:oxidoreductase activity"/>
    <property type="evidence" value="ECO:0007669"/>
    <property type="project" value="UniProtKB-KW"/>
</dbReference>
<evidence type="ECO:0000256" key="5">
    <source>
        <dbReference type="ARBA" id="ARBA00012456"/>
    </source>
</evidence>
<dbReference type="InterPro" id="IPR020904">
    <property type="entry name" value="Sc_DH/Rdtase_CS"/>
</dbReference>
<evidence type="ECO:0000256" key="8">
    <source>
        <dbReference type="ARBA" id="ARBA00022832"/>
    </source>
</evidence>
<keyword evidence="22" id="KW-0472">Membrane</keyword>
<evidence type="ECO:0000256" key="15">
    <source>
        <dbReference type="ARBA" id="ARBA00023268"/>
    </source>
</evidence>
<feature type="domain" description="Ketoreductase" evidence="23">
    <location>
        <begin position="330"/>
        <end position="508"/>
    </location>
</feature>
<keyword evidence="22" id="KW-1133">Transmembrane helix</keyword>
<dbReference type="Pfam" id="PF26200">
    <property type="entry name" value="Rcat_RNF216"/>
    <property type="match status" value="2"/>
</dbReference>
<dbReference type="Gene3D" id="3.40.50.720">
    <property type="entry name" value="NAD(P)-binding Rossmann-like Domain"/>
    <property type="match status" value="2"/>
</dbReference>
<comment type="function">
    <text evidence="18">Second trifunctional enzyme acting on the beta-oxidation pathway for fatty acids, possessing hydratase-dehydrogenase-epimerase activities. Converts trans-2-enoyl-CoA via D-3-hydroxyacyl-CoA to 3-ketoacyl-CoA.</text>
</comment>
<dbReference type="Pfam" id="PF01575">
    <property type="entry name" value="MaoC_dehydratas"/>
    <property type="match status" value="1"/>
</dbReference>
<evidence type="ECO:0000256" key="2">
    <source>
        <dbReference type="ARBA" id="ARBA00005005"/>
    </source>
</evidence>
<dbReference type="CDD" id="cd03448">
    <property type="entry name" value="HDE_HSD"/>
    <property type="match status" value="1"/>
</dbReference>
<comment type="caution">
    <text evidence="24">The sequence shown here is derived from an EMBL/GenBank/DDBJ whole genome shotgun (WGS) entry which is preliminary data.</text>
</comment>
<dbReference type="Pfam" id="PF26191">
    <property type="entry name" value="RING-HC_RBR_RNF216"/>
    <property type="match status" value="1"/>
</dbReference>
<dbReference type="InterPro" id="IPR029069">
    <property type="entry name" value="HotDog_dom_sf"/>
</dbReference>
<dbReference type="InterPro" id="IPR047546">
    <property type="entry name" value="Rcat_RBR_RNF216"/>
</dbReference>
<evidence type="ECO:0000256" key="16">
    <source>
        <dbReference type="ARBA" id="ARBA00029334"/>
    </source>
</evidence>
<evidence type="ECO:0000313" key="25">
    <source>
        <dbReference type="Proteomes" id="UP000813423"/>
    </source>
</evidence>
<keyword evidence="13" id="KW-0413">Isomerase</keyword>
<dbReference type="InterPro" id="IPR051687">
    <property type="entry name" value="Peroxisomal_Beta-Oxidation"/>
</dbReference>
<evidence type="ECO:0000259" key="23">
    <source>
        <dbReference type="SMART" id="SM00822"/>
    </source>
</evidence>
<dbReference type="PRINTS" id="PR00080">
    <property type="entry name" value="SDRFAMILY"/>
</dbReference>
<reference evidence="24" key="1">
    <citation type="submission" date="2021-08" db="EMBL/GenBank/DDBJ databases">
        <title>Global Aspergillus fumigatus from environmental and clinical sources.</title>
        <authorList>
            <person name="Barber A."/>
            <person name="Sae-Ong T."/>
        </authorList>
    </citation>
    <scope>NUCLEOTIDE SEQUENCE</scope>
    <source>
        <strain evidence="24">NRZ-2016-071</strain>
    </source>
</reference>
<dbReference type="InterPro" id="IPR036291">
    <property type="entry name" value="NAD(P)-bd_dom_sf"/>
</dbReference>
<dbReference type="Pfam" id="PF00106">
    <property type="entry name" value="adh_short"/>
    <property type="match status" value="2"/>
</dbReference>
<dbReference type="PROSITE" id="PS00061">
    <property type="entry name" value="ADH_SHORT"/>
    <property type="match status" value="1"/>
</dbReference>
<gene>
    <name evidence="24" type="ORF">KXV57_006413</name>
</gene>
<dbReference type="SUPFAM" id="SSF57850">
    <property type="entry name" value="RING/U-box"/>
    <property type="match status" value="1"/>
</dbReference>
<dbReference type="FunFam" id="3.10.129.10:FF:000013">
    <property type="entry name" value="Peroxisomal multifunctional enzyme type 2"/>
    <property type="match status" value="1"/>
</dbReference>
<dbReference type="SUPFAM" id="SSF51735">
    <property type="entry name" value="NAD(P)-binding Rossmann-fold domains"/>
    <property type="match status" value="2"/>
</dbReference>
<dbReference type="GO" id="GO:0006631">
    <property type="term" value="P:fatty acid metabolic process"/>
    <property type="evidence" value="ECO:0007669"/>
    <property type="project" value="UniProtKB-KW"/>
</dbReference>
<name>A0A8H4MSM7_ASPFM</name>
<comment type="catalytic activity">
    <reaction evidence="16">
        <text>a (3R)-3-hydroxyacyl-CoA = a (2E)-enoyl-CoA + H2O</text>
        <dbReference type="Rhea" id="RHEA:26526"/>
        <dbReference type="ChEBI" id="CHEBI:15377"/>
        <dbReference type="ChEBI" id="CHEBI:57319"/>
        <dbReference type="ChEBI" id="CHEBI:58856"/>
        <dbReference type="EC" id="4.2.1.119"/>
    </reaction>
</comment>
<accession>A0A8H4MSM7</accession>
<dbReference type="GO" id="GO:0016853">
    <property type="term" value="F:isomerase activity"/>
    <property type="evidence" value="ECO:0007669"/>
    <property type="project" value="UniProtKB-KW"/>
</dbReference>
<dbReference type="GO" id="GO:0018812">
    <property type="term" value="F:3-hydroxyacyl-CoA dehydratase activity"/>
    <property type="evidence" value="ECO:0007669"/>
    <property type="project" value="UniProtKB-EC"/>
</dbReference>
<dbReference type="Gene3D" id="1.20.120.1750">
    <property type="match status" value="1"/>
</dbReference>
<evidence type="ECO:0000256" key="7">
    <source>
        <dbReference type="ARBA" id="ARBA00022737"/>
    </source>
</evidence>
<comment type="subcellular location">
    <subcellularLocation>
        <location evidence="1">Peroxisome</location>
    </subcellularLocation>
</comment>
<keyword evidence="22" id="KW-0812">Transmembrane</keyword>
<dbReference type="SMART" id="SM00822">
    <property type="entry name" value="PKS_KR"/>
    <property type="match status" value="1"/>
</dbReference>
<evidence type="ECO:0000256" key="6">
    <source>
        <dbReference type="ARBA" id="ARBA00013156"/>
    </source>
</evidence>
<dbReference type="EC" id="1.1.1.n12" evidence="5"/>
<dbReference type="Pfam" id="PF26112">
    <property type="entry name" value="UBA_RNF216"/>
    <property type="match status" value="1"/>
</dbReference>
<dbReference type="PANTHER" id="PTHR45024">
    <property type="entry name" value="DEHYDROGENASES, SHORT CHAIN"/>
    <property type="match status" value="1"/>
</dbReference>
<evidence type="ECO:0000256" key="13">
    <source>
        <dbReference type="ARBA" id="ARBA00023235"/>
    </source>
</evidence>
<evidence type="ECO:0000256" key="22">
    <source>
        <dbReference type="SAM" id="Phobius"/>
    </source>
</evidence>
<dbReference type="Gene3D" id="3.10.129.10">
    <property type="entry name" value="Hotdog Thioesterase"/>
    <property type="match status" value="2"/>
</dbReference>
<feature type="region of interest" description="Disordered" evidence="21">
    <location>
        <begin position="770"/>
        <end position="792"/>
    </location>
</feature>
<keyword evidence="11" id="KW-0443">Lipid metabolism</keyword>
<evidence type="ECO:0000256" key="14">
    <source>
        <dbReference type="ARBA" id="ARBA00023239"/>
    </source>
</evidence>
<keyword evidence="12" id="KW-0576">Peroxisome</keyword>
<evidence type="ECO:0000256" key="20">
    <source>
        <dbReference type="ARBA" id="ARBA00081853"/>
    </source>
</evidence>
<evidence type="ECO:0000256" key="17">
    <source>
        <dbReference type="ARBA" id="ARBA00052025"/>
    </source>
</evidence>
<dbReference type="InterPro" id="IPR047544">
    <property type="entry name" value="RING-HC_RBR_RNF216"/>
</dbReference>
<dbReference type="GO" id="GO:0005777">
    <property type="term" value="C:peroxisome"/>
    <property type="evidence" value="ECO:0007669"/>
    <property type="project" value="UniProtKB-SubCell"/>
</dbReference>
<keyword evidence="10" id="KW-0560">Oxidoreductase</keyword>
<dbReference type="EC" id="4.2.1.119" evidence="6"/>
<protein>
    <recommendedName>
        <fullName evidence="19">Peroxisomal hydratase-dehydrogenase-epimerase</fullName>
        <ecNumber evidence="5">1.1.1.n12</ecNumber>
        <ecNumber evidence="6">4.2.1.119</ecNumber>
    </recommendedName>
    <alternativeName>
        <fullName evidence="20">Multifunctional beta-oxidation protein</fullName>
    </alternativeName>
</protein>